<gene>
    <name evidence="2" type="ORF">H9734_07490</name>
</gene>
<keyword evidence="1" id="KW-1133">Transmembrane helix</keyword>
<evidence type="ECO:0000313" key="3">
    <source>
        <dbReference type="Proteomes" id="UP000886890"/>
    </source>
</evidence>
<evidence type="ECO:0000313" key="2">
    <source>
        <dbReference type="EMBL" id="HIX77420.1"/>
    </source>
</evidence>
<comment type="caution">
    <text evidence="2">The sequence shown here is derived from an EMBL/GenBank/DDBJ whole genome shotgun (WGS) entry which is preliminary data.</text>
</comment>
<feature type="transmembrane region" description="Helical" evidence="1">
    <location>
        <begin position="46"/>
        <end position="66"/>
    </location>
</feature>
<accession>A0A9D1XG70</accession>
<sequence length="137" mass="15900">MKKIRSIYRKYMFRPTLYMTGRNFVIGIVLVLLWDRFLNPSNLSPLGHAGFCVGAVAGMLAWFEYLHLDGFAVHHLNENIRKKPKERHRSKDIVDFVDEKIISYDELEKDEKAVCRFLSDLICAAVFMIPGIFTAIF</sequence>
<feature type="transmembrane region" description="Helical" evidence="1">
    <location>
        <begin position="12"/>
        <end position="34"/>
    </location>
</feature>
<evidence type="ECO:0000256" key="1">
    <source>
        <dbReference type="SAM" id="Phobius"/>
    </source>
</evidence>
<proteinExistence type="predicted"/>
<name>A0A9D1XG70_9FIRM</name>
<feature type="transmembrane region" description="Helical" evidence="1">
    <location>
        <begin position="117"/>
        <end position="136"/>
    </location>
</feature>
<dbReference type="EMBL" id="DXEK01000127">
    <property type="protein sequence ID" value="HIX77420.1"/>
    <property type="molecule type" value="Genomic_DNA"/>
</dbReference>
<organism evidence="2 3">
    <name type="scientific">Candidatus Fusicatenibacter merdavium</name>
    <dbReference type="NCBI Taxonomy" id="2838600"/>
    <lineage>
        <taxon>Bacteria</taxon>
        <taxon>Bacillati</taxon>
        <taxon>Bacillota</taxon>
        <taxon>Clostridia</taxon>
        <taxon>Lachnospirales</taxon>
        <taxon>Lachnospiraceae</taxon>
        <taxon>Fusicatenibacter</taxon>
    </lineage>
</organism>
<keyword evidence="1" id="KW-0472">Membrane</keyword>
<dbReference type="AlphaFoldDB" id="A0A9D1XG70"/>
<dbReference type="Proteomes" id="UP000886890">
    <property type="component" value="Unassembled WGS sequence"/>
</dbReference>
<reference evidence="2" key="1">
    <citation type="journal article" date="2021" name="PeerJ">
        <title>Extensive microbial diversity within the chicken gut microbiome revealed by metagenomics and culture.</title>
        <authorList>
            <person name="Gilroy R."/>
            <person name="Ravi A."/>
            <person name="Getino M."/>
            <person name="Pursley I."/>
            <person name="Horton D.L."/>
            <person name="Alikhan N.F."/>
            <person name="Baker D."/>
            <person name="Gharbi K."/>
            <person name="Hall N."/>
            <person name="Watson M."/>
            <person name="Adriaenssens E.M."/>
            <person name="Foster-Nyarko E."/>
            <person name="Jarju S."/>
            <person name="Secka A."/>
            <person name="Antonio M."/>
            <person name="Oren A."/>
            <person name="Chaudhuri R.R."/>
            <person name="La Ragione R."/>
            <person name="Hildebrand F."/>
            <person name="Pallen M.J."/>
        </authorList>
    </citation>
    <scope>NUCLEOTIDE SEQUENCE</scope>
    <source>
        <strain evidence="2">CHK183-1962</strain>
    </source>
</reference>
<protein>
    <submittedName>
        <fullName evidence="2">Uncharacterized protein</fullName>
    </submittedName>
</protein>
<keyword evidence="1" id="KW-0812">Transmembrane</keyword>
<reference evidence="2" key="2">
    <citation type="submission" date="2021-04" db="EMBL/GenBank/DDBJ databases">
        <authorList>
            <person name="Gilroy R."/>
        </authorList>
    </citation>
    <scope>NUCLEOTIDE SEQUENCE</scope>
    <source>
        <strain evidence="2">CHK183-1962</strain>
    </source>
</reference>